<evidence type="ECO:0000259" key="1">
    <source>
        <dbReference type="Pfam" id="PF16761"/>
    </source>
</evidence>
<gene>
    <name evidence="2" type="ORF">M408DRAFT_186878</name>
</gene>
<dbReference type="PANTHER" id="PTHR38046">
    <property type="entry name" value="CRYPTIC LOCI REGULATOR 2"/>
    <property type="match status" value="1"/>
</dbReference>
<dbReference type="GO" id="GO:0033553">
    <property type="term" value="C:rDNA heterochromatin"/>
    <property type="evidence" value="ECO:0007669"/>
    <property type="project" value="TreeGrafter"/>
</dbReference>
<dbReference type="PANTHER" id="PTHR38046:SF1">
    <property type="entry name" value="CRYPTIC LOCI REGULATOR 2"/>
    <property type="match status" value="1"/>
</dbReference>
<sequence length="237" mass="28153">MRYNYERRRPRFTESPLFTLDLGRRTLTIHATDVNISAYPSGRPRRTRRGNTVWSTLEPPTTRKSKYWKEKIGDELCRQFLLLRDVNAHFGADSPKYRLTEFPSGYNLCTRKEGTRQFHDDVRKDTYLFGQTSGRKFQSPQEAALHFAWLMRGKPNGRCKCIYCAPGRRQRQKPINKEMKEMWIAYLDEECKRRYEEFKKREACRKSGETYDAPSTPVDRYNEDMYLLPAPIERGQI</sequence>
<keyword evidence="3" id="KW-1185">Reference proteome</keyword>
<reference evidence="2 3" key="1">
    <citation type="submission" date="2014-04" db="EMBL/GenBank/DDBJ databases">
        <authorList>
            <consortium name="DOE Joint Genome Institute"/>
            <person name="Kuo A."/>
            <person name="Zuccaro A."/>
            <person name="Kohler A."/>
            <person name="Nagy L.G."/>
            <person name="Floudas D."/>
            <person name="Copeland A."/>
            <person name="Barry K.W."/>
            <person name="Cichocki N."/>
            <person name="Veneault-Fourrey C."/>
            <person name="LaButti K."/>
            <person name="Lindquist E.A."/>
            <person name="Lipzen A."/>
            <person name="Lundell T."/>
            <person name="Morin E."/>
            <person name="Murat C."/>
            <person name="Sun H."/>
            <person name="Tunlid A."/>
            <person name="Henrissat B."/>
            <person name="Grigoriev I.V."/>
            <person name="Hibbett D.S."/>
            <person name="Martin F."/>
            <person name="Nordberg H.P."/>
            <person name="Cantor M.N."/>
            <person name="Hua S.X."/>
        </authorList>
    </citation>
    <scope>NUCLEOTIDE SEQUENCE [LARGE SCALE GENOMIC DNA]</scope>
    <source>
        <strain evidence="2 3">MAFF 305830</strain>
    </source>
</reference>
<dbReference type="Proteomes" id="UP000054097">
    <property type="component" value="Unassembled WGS sequence"/>
</dbReference>
<dbReference type="InterPro" id="IPR038986">
    <property type="entry name" value="Clr2"/>
</dbReference>
<protein>
    <recommendedName>
        <fullName evidence="1">Cryptic loci regulator 2 N-terminal domain-containing protein</fullName>
    </recommendedName>
</protein>
<dbReference type="GO" id="GO:0070824">
    <property type="term" value="C:SHREC complex"/>
    <property type="evidence" value="ECO:0007669"/>
    <property type="project" value="InterPro"/>
</dbReference>
<dbReference type="InterPro" id="IPR031915">
    <property type="entry name" value="Clr2_N"/>
</dbReference>
<dbReference type="GO" id="GO:0030466">
    <property type="term" value="P:silent mating-type cassette heterochromatin formation"/>
    <property type="evidence" value="ECO:0007669"/>
    <property type="project" value="TreeGrafter"/>
</dbReference>
<dbReference type="Pfam" id="PF16761">
    <property type="entry name" value="Clr2_transil"/>
    <property type="match status" value="1"/>
</dbReference>
<dbReference type="OrthoDB" id="2421327at2759"/>
<feature type="domain" description="Cryptic loci regulator 2 N-terminal" evidence="1">
    <location>
        <begin position="97"/>
        <end position="164"/>
    </location>
</feature>
<organism evidence="2 3">
    <name type="scientific">Serendipita vermifera MAFF 305830</name>
    <dbReference type="NCBI Taxonomy" id="933852"/>
    <lineage>
        <taxon>Eukaryota</taxon>
        <taxon>Fungi</taxon>
        <taxon>Dikarya</taxon>
        <taxon>Basidiomycota</taxon>
        <taxon>Agaricomycotina</taxon>
        <taxon>Agaricomycetes</taxon>
        <taxon>Sebacinales</taxon>
        <taxon>Serendipitaceae</taxon>
        <taxon>Serendipita</taxon>
    </lineage>
</organism>
<dbReference type="AlphaFoldDB" id="A0A0C2XV94"/>
<name>A0A0C2XV94_SERVB</name>
<dbReference type="HOGENOM" id="CLU_1251342_0_0_1"/>
<proteinExistence type="predicted"/>
<dbReference type="GO" id="GO:0031934">
    <property type="term" value="C:mating-type region heterochromatin"/>
    <property type="evidence" value="ECO:0007669"/>
    <property type="project" value="TreeGrafter"/>
</dbReference>
<evidence type="ECO:0000313" key="2">
    <source>
        <dbReference type="EMBL" id="KIM32807.1"/>
    </source>
</evidence>
<dbReference type="EMBL" id="KN824279">
    <property type="protein sequence ID" value="KIM32807.1"/>
    <property type="molecule type" value="Genomic_DNA"/>
</dbReference>
<evidence type="ECO:0000313" key="3">
    <source>
        <dbReference type="Proteomes" id="UP000054097"/>
    </source>
</evidence>
<accession>A0A0C2XV94</accession>
<reference evidence="3" key="2">
    <citation type="submission" date="2015-01" db="EMBL/GenBank/DDBJ databases">
        <title>Evolutionary Origins and Diversification of the Mycorrhizal Mutualists.</title>
        <authorList>
            <consortium name="DOE Joint Genome Institute"/>
            <consortium name="Mycorrhizal Genomics Consortium"/>
            <person name="Kohler A."/>
            <person name="Kuo A."/>
            <person name="Nagy L.G."/>
            <person name="Floudas D."/>
            <person name="Copeland A."/>
            <person name="Barry K.W."/>
            <person name="Cichocki N."/>
            <person name="Veneault-Fourrey C."/>
            <person name="LaButti K."/>
            <person name="Lindquist E.A."/>
            <person name="Lipzen A."/>
            <person name="Lundell T."/>
            <person name="Morin E."/>
            <person name="Murat C."/>
            <person name="Riley R."/>
            <person name="Ohm R."/>
            <person name="Sun H."/>
            <person name="Tunlid A."/>
            <person name="Henrissat B."/>
            <person name="Grigoriev I.V."/>
            <person name="Hibbett D.S."/>
            <person name="Martin F."/>
        </authorList>
    </citation>
    <scope>NUCLEOTIDE SEQUENCE [LARGE SCALE GENOMIC DNA]</scope>
    <source>
        <strain evidence="3">MAFF 305830</strain>
    </source>
</reference>